<dbReference type="SUPFAM" id="SSF101756">
    <property type="entry name" value="Hypothetical protein YgiW"/>
    <property type="match status" value="1"/>
</dbReference>
<dbReference type="PANTHER" id="PTHR36571:SF2">
    <property type="entry name" value="PERIPLASMIC PROTEIN"/>
    <property type="match status" value="1"/>
</dbReference>
<comment type="caution">
    <text evidence="3">The sequence shown here is derived from an EMBL/GenBank/DDBJ whole genome shotgun (WGS) entry which is preliminary data.</text>
</comment>
<dbReference type="NCBIfam" id="NF033674">
    <property type="entry name" value="stress_OB_fold"/>
    <property type="match status" value="1"/>
</dbReference>
<sequence>MKKLLLLAGFTAMLSLPALADDQGGLKTDEAPPPPHAMDKGYRGMEDAKGMTVVQAKAMHDGASVSLTGNLIKKTKGDRYQFRDKTDTIEVEIPLAVFDGRSISPDHLVAINGTLDKKQKPAVMKVDHLQKQ</sequence>
<protein>
    <submittedName>
        <fullName evidence="3">YdeI family stress tolerance OB fold protein</fullName>
    </submittedName>
</protein>
<dbReference type="RefSeq" id="WP_120066075.1">
    <property type="nucleotide sequence ID" value="NZ_QZWH01000045.1"/>
</dbReference>
<dbReference type="Gene3D" id="2.40.50.200">
    <property type="entry name" value="Bacterial OB-fold"/>
    <property type="match status" value="1"/>
</dbReference>
<evidence type="ECO:0000313" key="3">
    <source>
        <dbReference type="EMBL" id="RJT19654.1"/>
    </source>
</evidence>
<keyword evidence="4" id="KW-1185">Reference proteome</keyword>
<dbReference type="Pfam" id="PF04076">
    <property type="entry name" value="BOF"/>
    <property type="match status" value="1"/>
</dbReference>
<dbReference type="PANTHER" id="PTHR36571">
    <property type="entry name" value="PROTEIN YGIW"/>
    <property type="match status" value="1"/>
</dbReference>
<name>A0A3A5JSL0_9ENTR</name>
<evidence type="ECO:0000313" key="4">
    <source>
        <dbReference type="Proteomes" id="UP000276295"/>
    </source>
</evidence>
<dbReference type="EMBL" id="QZWH01000045">
    <property type="protein sequence ID" value="RJT19654.1"/>
    <property type="molecule type" value="Genomic_DNA"/>
</dbReference>
<dbReference type="InterPro" id="IPR005220">
    <property type="entry name" value="CarO-like"/>
</dbReference>
<feature type="signal peptide" evidence="2">
    <location>
        <begin position="1"/>
        <end position="20"/>
    </location>
</feature>
<feature type="chain" id="PRO_5017422974" evidence="2">
    <location>
        <begin position="21"/>
        <end position="132"/>
    </location>
</feature>
<accession>A0A3A5JSL0</accession>
<proteinExistence type="predicted"/>
<dbReference type="OrthoDB" id="6413427at2"/>
<dbReference type="NCBIfam" id="NF007471">
    <property type="entry name" value="PRK10053.1"/>
    <property type="match status" value="1"/>
</dbReference>
<dbReference type="AlphaFoldDB" id="A0A3A5JSL0"/>
<gene>
    <name evidence="3" type="ORF">D6029_17845</name>
</gene>
<dbReference type="InterPro" id="IPR016052">
    <property type="entry name" value="YgiW/YdeI"/>
</dbReference>
<evidence type="ECO:0000256" key="1">
    <source>
        <dbReference type="ARBA" id="ARBA00022729"/>
    </source>
</evidence>
<reference evidence="3 4" key="1">
    <citation type="submission" date="2018-09" db="EMBL/GenBank/DDBJ databases">
        <title>Draft genome sequence of Buttiauxella izardii CCUG 35510T.</title>
        <authorList>
            <person name="Salva-Serra F."/>
            <person name="Marathe N."/>
            <person name="Moore E."/>
            <person name="Stadler-Svensson L."/>
            <person name="Engstrom-Jakobsson H."/>
        </authorList>
    </citation>
    <scope>NUCLEOTIDE SEQUENCE [LARGE SCALE GENOMIC DNA]</scope>
    <source>
        <strain evidence="3 4">CCUG 35510</strain>
    </source>
</reference>
<organism evidence="3 4">
    <name type="scientific">Buttiauxella izardii</name>
    <dbReference type="NCBI Taxonomy" id="82991"/>
    <lineage>
        <taxon>Bacteria</taxon>
        <taxon>Pseudomonadati</taxon>
        <taxon>Pseudomonadota</taxon>
        <taxon>Gammaproteobacteria</taxon>
        <taxon>Enterobacterales</taxon>
        <taxon>Enterobacteriaceae</taxon>
        <taxon>Buttiauxella</taxon>
    </lineage>
</organism>
<dbReference type="NCBIfam" id="TIGR00156">
    <property type="entry name" value="YgiW/YdeI family stress tolerance OB fold protein"/>
    <property type="match status" value="1"/>
</dbReference>
<keyword evidence="1 2" id="KW-0732">Signal</keyword>
<dbReference type="InterPro" id="IPR036700">
    <property type="entry name" value="BOBF_sf"/>
</dbReference>
<evidence type="ECO:0000256" key="2">
    <source>
        <dbReference type="SAM" id="SignalP"/>
    </source>
</evidence>
<dbReference type="Proteomes" id="UP000276295">
    <property type="component" value="Unassembled WGS sequence"/>
</dbReference>